<evidence type="ECO:0000256" key="1">
    <source>
        <dbReference type="SAM" id="Phobius"/>
    </source>
</evidence>
<accession>A0ABT6EW20</accession>
<sequence>MVINSQHSGFKLIKRLLILSIPIIFFFLGLFIGHYRFASFIELINLHRLKVNTPTTNQVKYPHRPNLNVINDSDILLYSDLLSKNQEYKFKYKEILLNDFAYDIGLDFPNSCSSMQYKCLINNENILAAYIDKLHMSPTEEAVLLIHGNSLVPDDFFNDHDKFYSNHIGLFLFQKQFDVVAPYVTHNSRFQNARRRLASRFQQSWIYLDIQRLKIILKDLATKYKTIHIIGTSYGAYLAGNLILDLQESKSLLIDQLGLVLCIEGWVDERSYYTDENNLFAWNWEMVFPGISREMMISAFDFPYFMVAYGTNQKQFYNNVYNEVESYFPNRIIQYEGGHEFNAAAINIAFSKYRTHLENKNK</sequence>
<proteinExistence type="predicted"/>
<keyword evidence="1" id="KW-0812">Transmembrane</keyword>
<keyword evidence="1" id="KW-1133">Transmembrane helix</keyword>
<evidence type="ECO:0000313" key="3">
    <source>
        <dbReference type="Proteomes" id="UP001154265"/>
    </source>
</evidence>
<reference evidence="2" key="2">
    <citation type="submission" date="2022-01" db="EMBL/GenBank/DDBJ databases">
        <authorList>
            <person name="Zivanovic Y."/>
            <person name="Moreira D."/>
            <person name="Lopez-Garcia P."/>
        </authorList>
    </citation>
    <scope>NUCLEOTIDE SEQUENCE</scope>
    <source>
        <strain evidence="2">G9</strain>
    </source>
</reference>
<feature type="transmembrane region" description="Helical" evidence="1">
    <location>
        <begin position="12"/>
        <end position="35"/>
    </location>
</feature>
<gene>
    <name evidence="2" type="ORF">L3556_03390</name>
</gene>
<keyword evidence="3" id="KW-1185">Reference proteome</keyword>
<dbReference type="EMBL" id="JAKKUT010000002">
    <property type="protein sequence ID" value="MDG2989981.1"/>
    <property type="molecule type" value="Genomic_DNA"/>
</dbReference>
<name>A0ABT6EW20_9SYNE</name>
<dbReference type="InterPro" id="IPR029058">
    <property type="entry name" value="AB_hydrolase_fold"/>
</dbReference>
<dbReference type="Proteomes" id="UP001154265">
    <property type="component" value="Unassembled WGS sequence"/>
</dbReference>
<dbReference type="Gene3D" id="3.40.50.1820">
    <property type="entry name" value="alpha/beta hydrolase"/>
    <property type="match status" value="1"/>
</dbReference>
<organism evidence="2 3">
    <name type="scientific">Candidatus Synechococcus calcipolaris G9</name>
    <dbReference type="NCBI Taxonomy" id="1497997"/>
    <lineage>
        <taxon>Bacteria</taxon>
        <taxon>Bacillati</taxon>
        <taxon>Cyanobacteriota</taxon>
        <taxon>Cyanophyceae</taxon>
        <taxon>Synechococcales</taxon>
        <taxon>Synechococcaceae</taxon>
        <taxon>Synechococcus</taxon>
    </lineage>
</organism>
<reference evidence="2" key="1">
    <citation type="journal article" date="2022" name="Genome Biol. Evol.">
        <title>A New Gene Family Diagnostic for Intracellular Biomineralization of Amorphous Ca Carbonates by Cyanobacteria.</title>
        <authorList>
            <person name="Benzerara K."/>
            <person name="Duprat E."/>
            <person name="Bitard-Feildel T."/>
            <person name="Caumes G."/>
            <person name="Cassier-Chauvat C."/>
            <person name="Chauvat F."/>
            <person name="Dezi M."/>
            <person name="Diop S.I."/>
            <person name="Gaschignard G."/>
            <person name="Gorgen S."/>
            <person name="Gugger M."/>
            <person name="Lopez-Garcia P."/>
            <person name="Millet M."/>
            <person name="Skouri-Panet F."/>
            <person name="Moreira D."/>
            <person name="Callebaut I."/>
        </authorList>
    </citation>
    <scope>NUCLEOTIDE SEQUENCE</scope>
    <source>
        <strain evidence="2">G9</strain>
    </source>
</reference>
<comment type="caution">
    <text evidence="2">The sequence shown here is derived from an EMBL/GenBank/DDBJ whole genome shotgun (WGS) entry which is preliminary data.</text>
</comment>
<protein>
    <recommendedName>
        <fullName evidence="4">Alpha/beta hydrolase</fullName>
    </recommendedName>
</protein>
<evidence type="ECO:0008006" key="4">
    <source>
        <dbReference type="Google" id="ProtNLM"/>
    </source>
</evidence>
<dbReference type="RefSeq" id="WP_277865905.1">
    <property type="nucleotide sequence ID" value="NZ_JAKKUT010000002.1"/>
</dbReference>
<dbReference type="SUPFAM" id="SSF53474">
    <property type="entry name" value="alpha/beta-Hydrolases"/>
    <property type="match status" value="1"/>
</dbReference>
<evidence type="ECO:0000313" key="2">
    <source>
        <dbReference type="EMBL" id="MDG2989981.1"/>
    </source>
</evidence>
<keyword evidence="1" id="KW-0472">Membrane</keyword>